<dbReference type="EMBL" id="WTVM01000148">
    <property type="protein sequence ID" value="NMG04715.1"/>
    <property type="molecule type" value="Genomic_DNA"/>
</dbReference>
<dbReference type="InterPro" id="IPR012318">
    <property type="entry name" value="HTH_CRP"/>
</dbReference>
<accession>A0A972FA55</accession>
<dbReference type="InterPro" id="IPR000595">
    <property type="entry name" value="cNMP-bd_dom"/>
</dbReference>
<dbReference type="Pfam" id="PF13545">
    <property type="entry name" value="HTH_Crp_2"/>
    <property type="match status" value="1"/>
</dbReference>
<reference evidence="6" key="1">
    <citation type="submission" date="2019-12" db="EMBL/GenBank/DDBJ databases">
        <title>Comparative genomics gives insights into the taxonomy of the Azoarcus-Aromatoleum group and reveals separate origins of nif in the plant-associated Azoarcus and non-plant-associated Aromatoleum sub-groups.</title>
        <authorList>
            <person name="Lafos M."/>
            <person name="Maluk M."/>
            <person name="Batista M."/>
            <person name="Junghare M."/>
            <person name="Carmona M."/>
            <person name="Faoro H."/>
            <person name="Cruz L.M."/>
            <person name="Battistoni F."/>
            <person name="De Souza E."/>
            <person name="Pedrosa F."/>
            <person name="Chen W.-M."/>
            <person name="Poole P.S."/>
            <person name="Dixon R.A."/>
            <person name="James E.K."/>
        </authorList>
    </citation>
    <scope>NUCLEOTIDE SEQUENCE</scope>
    <source>
        <strain evidence="6">NSC3</strain>
    </source>
</reference>
<dbReference type="SUPFAM" id="SSF46785">
    <property type="entry name" value="Winged helix' DNA-binding domain"/>
    <property type="match status" value="1"/>
</dbReference>
<dbReference type="InterPro" id="IPR018490">
    <property type="entry name" value="cNMP-bd_dom_sf"/>
</dbReference>
<dbReference type="InterPro" id="IPR050397">
    <property type="entry name" value="Env_Response_Regulators"/>
</dbReference>
<dbReference type="GO" id="GO:0003677">
    <property type="term" value="F:DNA binding"/>
    <property type="evidence" value="ECO:0007669"/>
    <property type="project" value="UniProtKB-KW"/>
</dbReference>
<dbReference type="GO" id="GO:0005829">
    <property type="term" value="C:cytosol"/>
    <property type="evidence" value="ECO:0007669"/>
    <property type="project" value="TreeGrafter"/>
</dbReference>
<dbReference type="InterPro" id="IPR036390">
    <property type="entry name" value="WH_DNA-bd_sf"/>
</dbReference>
<name>A0A972FA55_9RHOO</name>
<evidence type="ECO:0000313" key="7">
    <source>
        <dbReference type="Proteomes" id="UP000599523"/>
    </source>
</evidence>
<dbReference type="InterPro" id="IPR014710">
    <property type="entry name" value="RmlC-like_jellyroll"/>
</dbReference>
<dbReference type="SMART" id="SM00419">
    <property type="entry name" value="HTH_CRP"/>
    <property type="match status" value="1"/>
</dbReference>
<dbReference type="PANTHER" id="PTHR24567">
    <property type="entry name" value="CRP FAMILY TRANSCRIPTIONAL REGULATORY PROTEIN"/>
    <property type="match status" value="1"/>
</dbReference>
<evidence type="ECO:0000256" key="1">
    <source>
        <dbReference type="ARBA" id="ARBA00023015"/>
    </source>
</evidence>
<evidence type="ECO:0000259" key="4">
    <source>
        <dbReference type="PROSITE" id="PS50042"/>
    </source>
</evidence>
<dbReference type="PANTHER" id="PTHR24567:SF74">
    <property type="entry name" value="HTH-TYPE TRANSCRIPTIONAL REGULATOR ARCR"/>
    <property type="match status" value="1"/>
</dbReference>
<dbReference type="PROSITE" id="PS50042">
    <property type="entry name" value="CNMP_BINDING_3"/>
    <property type="match status" value="1"/>
</dbReference>
<dbReference type="RefSeq" id="WP_168989358.1">
    <property type="nucleotide sequence ID" value="NZ_CAWPHM010000053.1"/>
</dbReference>
<dbReference type="AlphaFoldDB" id="A0A972FA55"/>
<dbReference type="SMART" id="SM00100">
    <property type="entry name" value="cNMP"/>
    <property type="match status" value="1"/>
</dbReference>
<dbReference type="PROSITE" id="PS51063">
    <property type="entry name" value="HTH_CRP_2"/>
    <property type="match status" value="1"/>
</dbReference>
<evidence type="ECO:0000313" key="6">
    <source>
        <dbReference type="EMBL" id="NMG04715.1"/>
    </source>
</evidence>
<evidence type="ECO:0000256" key="3">
    <source>
        <dbReference type="ARBA" id="ARBA00023163"/>
    </source>
</evidence>
<dbReference type="Pfam" id="PF00027">
    <property type="entry name" value="cNMP_binding"/>
    <property type="match status" value="1"/>
</dbReference>
<sequence>MDMTAQFDVPQLLTGITLFAGLDTSLLEDLAQHATIRRVDKGVVIFREGDRPSALYFLLDGQVKRSVCSPEGDEKVLDVYYSRQLFGDAEVMSGRLCMACAEATHDSILLAISHKAVLALVSENIEVAMRLLQSIAQRHHALERDIVSRRFQNTTDRVLEYLCELPNECDSVDTAEFELRTSKQVLASHLDMTPETLSRNLRRLIDARLISVSGRRVKIHRRAVANHLANAGSHGTQGRFFALRHTSTF</sequence>
<protein>
    <submittedName>
        <fullName evidence="6">Cyclic nucleotide-binding domain-containing protein</fullName>
    </submittedName>
</protein>
<dbReference type="Gene3D" id="2.60.120.10">
    <property type="entry name" value="Jelly Rolls"/>
    <property type="match status" value="1"/>
</dbReference>
<keyword evidence="1" id="KW-0805">Transcription regulation</keyword>
<organism evidence="6 7">
    <name type="scientific">Azoarcus taiwanensis</name>
    <dbReference type="NCBI Taxonomy" id="666964"/>
    <lineage>
        <taxon>Bacteria</taxon>
        <taxon>Pseudomonadati</taxon>
        <taxon>Pseudomonadota</taxon>
        <taxon>Betaproteobacteria</taxon>
        <taxon>Rhodocyclales</taxon>
        <taxon>Zoogloeaceae</taxon>
        <taxon>Azoarcus</taxon>
    </lineage>
</organism>
<comment type="caution">
    <text evidence="6">The sequence shown here is derived from an EMBL/GenBank/DDBJ whole genome shotgun (WGS) entry which is preliminary data.</text>
</comment>
<gene>
    <name evidence="6" type="ORF">GPA21_17310</name>
</gene>
<dbReference type="SUPFAM" id="SSF51206">
    <property type="entry name" value="cAMP-binding domain-like"/>
    <property type="match status" value="1"/>
</dbReference>
<evidence type="ECO:0000259" key="5">
    <source>
        <dbReference type="PROSITE" id="PS51063"/>
    </source>
</evidence>
<proteinExistence type="predicted"/>
<dbReference type="Gene3D" id="1.10.10.10">
    <property type="entry name" value="Winged helix-like DNA-binding domain superfamily/Winged helix DNA-binding domain"/>
    <property type="match status" value="1"/>
</dbReference>
<evidence type="ECO:0000256" key="2">
    <source>
        <dbReference type="ARBA" id="ARBA00023125"/>
    </source>
</evidence>
<dbReference type="CDD" id="cd00038">
    <property type="entry name" value="CAP_ED"/>
    <property type="match status" value="1"/>
</dbReference>
<keyword evidence="7" id="KW-1185">Reference proteome</keyword>
<dbReference type="InterPro" id="IPR036388">
    <property type="entry name" value="WH-like_DNA-bd_sf"/>
</dbReference>
<feature type="domain" description="HTH crp-type" evidence="5">
    <location>
        <begin position="152"/>
        <end position="223"/>
    </location>
</feature>
<dbReference type="Proteomes" id="UP000599523">
    <property type="component" value="Unassembled WGS sequence"/>
</dbReference>
<keyword evidence="2" id="KW-0238">DNA-binding</keyword>
<dbReference type="GO" id="GO:0003700">
    <property type="term" value="F:DNA-binding transcription factor activity"/>
    <property type="evidence" value="ECO:0007669"/>
    <property type="project" value="TreeGrafter"/>
</dbReference>
<keyword evidence="3" id="KW-0804">Transcription</keyword>
<feature type="domain" description="Cyclic nucleotide-binding" evidence="4">
    <location>
        <begin position="18"/>
        <end position="138"/>
    </location>
</feature>